<keyword evidence="2" id="KW-0997">Cell inner membrane</keyword>
<evidence type="ECO:0000256" key="2">
    <source>
        <dbReference type="ARBA" id="ARBA00022519"/>
    </source>
</evidence>
<name>A0A0M3TUG8_9GAMM</name>
<dbReference type="NCBIfam" id="TIGR04409">
    <property type="entry name" value="LptC_YrbK"/>
    <property type="match status" value="1"/>
</dbReference>
<accession>A0A0M3TUG8</accession>
<dbReference type="STRING" id="1705394.SP60_04565"/>
<evidence type="ECO:0000256" key="4">
    <source>
        <dbReference type="ARBA" id="ARBA00022989"/>
    </source>
</evidence>
<sequence>MTVFIIVTIATMWLLMRGLSYSFEQLSSADVIELDKRQAPVEKAYVEKIDNFALQEFDIQQHLSHFVEADNYYNFKDEPALLVNPKVTTYDQNGVLNYILTSKRAHYLESGEVSFKGEVDISSSSGISHKMNTQELLVNTNTDNLLSRKEVTYLGENTKIISEGMTLQAKTDKMQLTGDTVIHQDSGQKVLTKDLHIDQSNQQKHYYSDNKTTYLSTENKIYAQGMDMQNQTTQLLGQVNILQNSGSTIDTKDLTVDQSNDVEIYKTDNSIHYQSSVADIRAQGMHYDAAQQKIQFTGGVVGQYD</sequence>
<evidence type="ECO:0008006" key="8">
    <source>
        <dbReference type="Google" id="ProtNLM"/>
    </source>
</evidence>
<evidence type="ECO:0000313" key="7">
    <source>
        <dbReference type="Proteomes" id="UP000058020"/>
    </source>
</evidence>
<dbReference type="KEGG" id="tho:SP60_04565"/>
<dbReference type="GO" id="GO:0017089">
    <property type="term" value="F:glycolipid transfer activity"/>
    <property type="evidence" value="ECO:0007669"/>
    <property type="project" value="TreeGrafter"/>
</dbReference>
<dbReference type="GO" id="GO:0005886">
    <property type="term" value="C:plasma membrane"/>
    <property type="evidence" value="ECO:0007669"/>
    <property type="project" value="InterPro"/>
</dbReference>
<dbReference type="Proteomes" id="UP000058020">
    <property type="component" value="Chromosome"/>
</dbReference>
<keyword evidence="3" id="KW-0812">Transmembrane</keyword>
<reference evidence="6 7" key="1">
    <citation type="journal article" date="2015" name="Genome Announc.">
        <title>Genome Sequence of 'Candidatus Thioglobus autotrophica' Strain EF1, a Chemoautotroph from the SUP05 Clade of Marine Gammaproteobacteria.</title>
        <authorList>
            <person name="Shah V."/>
            <person name="Morris R.M."/>
        </authorList>
    </citation>
    <scope>NUCLEOTIDE SEQUENCE [LARGE SCALE GENOMIC DNA]</scope>
    <source>
        <strain evidence="6 7">EF1</strain>
    </source>
</reference>
<gene>
    <name evidence="6" type="ORF">SP60_04565</name>
</gene>
<dbReference type="Gene3D" id="2.60.450.10">
    <property type="entry name" value="Lipopolysaccharide (LPS) transport protein A like domain"/>
    <property type="match status" value="2"/>
</dbReference>
<dbReference type="GO" id="GO:0015221">
    <property type="term" value="F:lipopolysaccharide transmembrane transporter activity"/>
    <property type="evidence" value="ECO:0007669"/>
    <property type="project" value="InterPro"/>
</dbReference>
<dbReference type="AlphaFoldDB" id="A0A0M3TUG8"/>
<dbReference type="InterPro" id="IPR010664">
    <property type="entry name" value="LipoPS_assembly_LptC-rel"/>
</dbReference>
<evidence type="ECO:0000256" key="1">
    <source>
        <dbReference type="ARBA" id="ARBA00022475"/>
    </source>
</evidence>
<keyword evidence="4" id="KW-1133">Transmembrane helix</keyword>
<dbReference type="InterPro" id="IPR026265">
    <property type="entry name" value="LptC"/>
</dbReference>
<keyword evidence="7" id="KW-1185">Reference proteome</keyword>
<organism evidence="6 7">
    <name type="scientific">Candidatus Thioglobus autotrophicus</name>
    <dbReference type="NCBI Taxonomy" id="1705394"/>
    <lineage>
        <taxon>Bacteria</taxon>
        <taxon>Pseudomonadati</taxon>
        <taxon>Pseudomonadota</taxon>
        <taxon>Gammaproteobacteria</taxon>
        <taxon>Candidatus Pseudothioglobaceae</taxon>
        <taxon>Candidatus Thioglobus</taxon>
    </lineage>
</organism>
<dbReference type="PANTHER" id="PTHR37481">
    <property type="entry name" value="LIPOPOLYSACCHARIDE EXPORT SYSTEM PROTEIN LPTC"/>
    <property type="match status" value="1"/>
</dbReference>
<evidence type="ECO:0000313" key="6">
    <source>
        <dbReference type="EMBL" id="ALE53231.1"/>
    </source>
</evidence>
<dbReference type="Pfam" id="PF06835">
    <property type="entry name" value="LptC"/>
    <property type="match status" value="2"/>
</dbReference>
<keyword evidence="1" id="KW-1003">Cell membrane</keyword>
<evidence type="ECO:0000256" key="5">
    <source>
        <dbReference type="ARBA" id="ARBA00023136"/>
    </source>
</evidence>
<keyword evidence="5" id="KW-0472">Membrane</keyword>
<evidence type="ECO:0000256" key="3">
    <source>
        <dbReference type="ARBA" id="ARBA00022692"/>
    </source>
</evidence>
<dbReference type="InterPro" id="IPR052363">
    <property type="entry name" value="LPS_export_LptC"/>
</dbReference>
<protein>
    <recommendedName>
        <fullName evidence="8">LPS export ABC transporter periplasmic protein LptC</fullName>
    </recommendedName>
</protein>
<dbReference type="PANTHER" id="PTHR37481:SF1">
    <property type="entry name" value="LIPOPOLYSACCHARIDE EXPORT SYSTEM PROTEIN LPTC"/>
    <property type="match status" value="1"/>
</dbReference>
<dbReference type="EMBL" id="CP010552">
    <property type="protein sequence ID" value="ALE53231.1"/>
    <property type="molecule type" value="Genomic_DNA"/>
</dbReference>
<proteinExistence type="predicted"/>
<dbReference type="GO" id="GO:0030288">
    <property type="term" value="C:outer membrane-bounded periplasmic space"/>
    <property type="evidence" value="ECO:0007669"/>
    <property type="project" value="TreeGrafter"/>
</dbReference>